<sequence>MRQRVLLDTGPLVAAIDRRDRSHNWVTAELATIASPLLTCEAVVSEALFLLRNVYGGQEALISLVNTGAIHIPFHLNEEFTRIGELLTRYQSVPMSLADACLVRMCEQYSVSSVLTMDSDFIIYRKNRNEIVPVIMPEDI</sequence>
<gene>
    <name evidence="2" type="ORF">MiSe_84000</name>
</gene>
<dbReference type="AlphaFoldDB" id="A0AAV3XQW2"/>
<evidence type="ECO:0000259" key="1">
    <source>
        <dbReference type="Pfam" id="PF01850"/>
    </source>
</evidence>
<evidence type="ECO:0000313" key="2">
    <source>
        <dbReference type="EMBL" id="GET43575.1"/>
    </source>
</evidence>
<dbReference type="EMBL" id="BLAY01000233">
    <property type="protein sequence ID" value="GET43575.1"/>
    <property type="molecule type" value="Genomic_DNA"/>
</dbReference>
<reference evidence="2" key="1">
    <citation type="submission" date="2019-10" db="EMBL/GenBank/DDBJ databases">
        <title>Draft genome sequece of Microseira wollei NIES-4236.</title>
        <authorList>
            <person name="Yamaguchi H."/>
            <person name="Suzuki S."/>
            <person name="Kawachi M."/>
        </authorList>
    </citation>
    <scope>NUCLEOTIDE SEQUENCE</scope>
    <source>
        <strain evidence="2">NIES-4236</strain>
    </source>
</reference>
<evidence type="ECO:0000313" key="3">
    <source>
        <dbReference type="Proteomes" id="UP001050975"/>
    </source>
</evidence>
<dbReference type="InterPro" id="IPR002716">
    <property type="entry name" value="PIN_dom"/>
</dbReference>
<accession>A0AAV3XQW2</accession>
<dbReference type="RefSeq" id="WP_226592521.1">
    <property type="nucleotide sequence ID" value="NZ_BLAY01000233.1"/>
</dbReference>
<dbReference type="Proteomes" id="UP001050975">
    <property type="component" value="Unassembled WGS sequence"/>
</dbReference>
<dbReference type="SUPFAM" id="SSF88723">
    <property type="entry name" value="PIN domain-like"/>
    <property type="match status" value="1"/>
</dbReference>
<name>A0AAV3XQW2_9CYAN</name>
<dbReference type="Pfam" id="PF01850">
    <property type="entry name" value="PIN"/>
    <property type="match status" value="1"/>
</dbReference>
<protein>
    <submittedName>
        <fullName evidence="2">PIN domain protein like</fullName>
    </submittedName>
</protein>
<organism evidence="2 3">
    <name type="scientific">Microseira wollei NIES-4236</name>
    <dbReference type="NCBI Taxonomy" id="2530354"/>
    <lineage>
        <taxon>Bacteria</taxon>
        <taxon>Bacillati</taxon>
        <taxon>Cyanobacteriota</taxon>
        <taxon>Cyanophyceae</taxon>
        <taxon>Oscillatoriophycideae</taxon>
        <taxon>Aerosakkonematales</taxon>
        <taxon>Aerosakkonemataceae</taxon>
        <taxon>Microseira</taxon>
    </lineage>
</organism>
<dbReference type="InterPro" id="IPR029060">
    <property type="entry name" value="PIN-like_dom_sf"/>
</dbReference>
<keyword evidence="3" id="KW-1185">Reference proteome</keyword>
<dbReference type="Gene3D" id="3.40.50.1010">
    <property type="entry name" value="5'-nuclease"/>
    <property type="match status" value="1"/>
</dbReference>
<proteinExistence type="predicted"/>
<comment type="caution">
    <text evidence="2">The sequence shown here is derived from an EMBL/GenBank/DDBJ whole genome shotgun (WGS) entry which is preliminary data.</text>
</comment>
<feature type="domain" description="PIN" evidence="1">
    <location>
        <begin position="5"/>
        <end position="122"/>
    </location>
</feature>